<evidence type="ECO:0000313" key="1">
    <source>
        <dbReference type="EMBL" id="KAJ3552538.1"/>
    </source>
</evidence>
<gene>
    <name evidence="1" type="ORF">NM688_g4101</name>
</gene>
<proteinExistence type="predicted"/>
<accession>A0ACC1T430</accession>
<organism evidence="1 2">
    <name type="scientific">Phlebia brevispora</name>
    <dbReference type="NCBI Taxonomy" id="194682"/>
    <lineage>
        <taxon>Eukaryota</taxon>
        <taxon>Fungi</taxon>
        <taxon>Dikarya</taxon>
        <taxon>Basidiomycota</taxon>
        <taxon>Agaricomycotina</taxon>
        <taxon>Agaricomycetes</taxon>
        <taxon>Polyporales</taxon>
        <taxon>Meruliaceae</taxon>
        <taxon>Phlebia</taxon>
    </lineage>
</organism>
<protein>
    <submittedName>
        <fullName evidence="1">Uncharacterized protein</fullName>
    </submittedName>
</protein>
<dbReference type="EMBL" id="JANHOG010000649">
    <property type="protein sequence ID" value="KAJ3552538.1"/>
    <property type="molecule type" value="Genomic_DNA"/>
</dbReference>
<sequence length="301" mass="34855">MSPSYTCPNPECQAVLPTLQGLRSHRNQRRTCHEYFKSRVQRALGGQAGNTTMADLNERSYTDELVDPLTSLNVDDVEHSASDQEGQPSKHARIEEVEDEEPGGLPKDPFVRLHPTAGCILGKGKTIYDKIHEMRVKDGLGDKPWEPFADDEEWELVRFLIGSGLSQKDIDQYLKLKITRNQSALSFKNKQTFFQKIDSLPQGPSWLCETFESKDDELDEEGNQRIKYLELWRCDPLECIRELIGNPIFREYLRYAPEEVFEDVYGEKLMYSEMWTAEWWRDLQVHCEQHEDDSMDAVDTA</sequence>
<comment type="caution">
    <text evidence="1">The sequence shown here is derived from an EMBL/GenBank/DDBJ whole genome shotgun (WGS) entry which is preliminary data.</text>
</comment>
<keyword evidence="2" id="KW-1185">Reference proteome</keyword>
<dbReference type="Proteomes" id="UP001148662">
    <property type="component" value="Unassembled WGS sequence"/>
</dbReference>
<evidence type="ECO:0000313" key="2">
    <source>
        <dbReference type="Proteomes" id="UP001148662"/>
    </source>
</evidence>
<name>A0ACC1T430_9APHY</name>
<reference evidence="1" key="1">
    <citation type="submission" date="2022-07" db="EMBL/GenBank/DDBJ databases">
        <title>Genome Sequence of Phlebia brevispora.</title>
        <authorList>
            <person name="Buettner E."/>
        </authorList>
    </citation>
    <scope>NUCLEOTIDE SEQUENCE</scope>
    <source>
        <strain evidence="1">MPL23</strain>
    </source>
</reference>